<dbReference type="GO" id="GO:0008270">
    <property type="term" value="F:zinc ion binding"/>
    <property type="evidence" value="ECO:0007669"/>
    <property type="project" value="InterPro"/>
</dbReference>
<comment type="caution">
    <text evidence="3">The sequence shown here is derived from an EMBL/GenBank/DDBJ whole genome shotgun (WGS) entry which is preliminary data.</text>
</comment>
<dbReference type="PANTHER" id="PTHR47331">
    <property type="entry name" value="PHD-TYPE DOMAIN-CONTAINING PROTEIN"/>
    <property type="match status" value="1"/>
</dbReference>
<dbReference type="Pfam" id="PF03564">
    <property type="entry name" value="DUF1759"/>
    <property type="match status" value="1"/>
</dbReference>
<dbReference type="GO" id="GO:0003676">
    <property type="term" value="F:nucleic acid binding"/>
    <property type="evidence" value="ECO:0007669"/>
    <property type="project" value="InterPro"/>
</dbReference>
<accession>A0A6G0W7P2</accession>
<evidence type="ECO:0000313" key="4">
    <source>
        <dbReference type="Proteomes" id="UP000478052"/>
    </source>
</evidence>
<dbReference type="InterPro" id="IPR012337">
    <property type="entry name" value="RNaseH-like_sf"/>
</dbReference>
<dbReference type="Pfam" id="PF05380">
    <property type="entry name" value="Peptidase_A17"/>
    <property type="match status" value="1"/>
</dbReference>
<dbReference type="SUPFAM" id="SSF53098">
    <property type="entry name" value="Ribonuclease H-like"/>
    <property type="match status" value="1"/>
</dbReference>
<dbReference type="Gene3D" id="3.30.420.10">
    <property type="entry name" value="Ribonuclease H-like superfamily/Ribonuclease H"/>
    <property type="match status" value="1"/>
</dbReference>
<dbReference type="InterPro" id="IPR036397">
    <property type="entry name" value="RNaseH_sf"/>
</dbReference>
<dbReference type="InterPro" id="IPR043128">
    <property type="entry name" value="Rev_trsase/Diguanyl_cyclase"/>
</dbReference>
<dbReference type="InterPro" id="IPR001584">
    <property type="entry name" value="Integrase_cat-core"/>
</dbReference>
<keyword evidence="4" id="KW-1185">Reference proteome</keyword>
<dbReference type="SUPFAM" id="SSF56672">
    <property type="entry name" value="DNA/RNA polymerases"/>
    <property type="match status" value="1"/>
</dbReference>
<feature type="domain" description="Integrase catalytic" evidence="2">
    <location>
        <begin position="1455"/>
        <end position="1644"/>
    </location>
</feature>
<sequence length="1761" mass="195833">MAAGDDAESERKSRAVERAKIRRSRVINQIKTVHSFALRLDAEPGLGPTVISLASELDALWIQLRAEDDAVLDGLCELDKLSEYDEGLLAEVRTCVSECKVAAAKLAPKGAEVIDVSYLSTKLGTLGSSGQSAQNPVLECTKPAARLPEIPLPEFKGDFRLWPTFRDRFREQVESRDISNIDKMYYLISCLKGDAADALRGIPVSADNYVLAWSVLSERFYRPRLVATSLVDKLLNSPVISHESLSDLNNFVSTFNENISLIEALNVPNLGSFILFTVALRRLPVATRKLFESDSKTEFPSIGELLKFVRTRVSILELVTDPQKGSTVAAPASKAGKPSGIARKTGDYGGKSNGLRPMSFVTAKGDASCPCCAESHALGGCTRFKSWSAKGRSKWARENRVCFNCLNVGHWIQKCKSKPNCRECSRKHHTLLHLSPDEMQGGEEPPSVEPAVCASVVNPPSPHRSTSVVLGTALVHVRDNTGSVHTIRALVDSASQISAVTAACVKRLGLKMSRWTAPISGLSGTTVAEVQGQVECIVQPRFASDPILPVQAWVLPTITTDLPQKSLSLDIKNRYSNLALADPSFHLTSPIDLLLGGDVYGSIMDGRKVLIDRTLPTAFSSVFGWILIGQVPDRVNCYQSLPVSMTASIEGIMERFWHVEEPENAPVTFTEEGCCEQIFRDEVTRLTSGRFAVPLPFRSPTETFVGSREVAIRRFDAIERKLSANPVLRELYVNFMSEYIALGHMSVATSPGRYIIPHHAVYRPEVDPNKIRVVFDASARCFRGPSLNECLWPGPKLQQDIIDVLTRFRVHKYTFTTDICKMYRQILVLPEYRKFQHVLWRASPHDELREYELHTVTYGVNCAPYLALRVLQAIASTDCDGFDFVRNALEYQTYVDDICDGADTISDVLKLQSDLVSVLSKSGLELKKWASNTPAVLQAVPAADRACAPMPFGDDDGYGTKVLGLAWHPDQDYFCCALNLEPSPVFTKRGILSLVARIFDPLGLFGPVVFLAKTIMQRTWRHGVGWDDPLPDDIHADWSAFVSELPSLLDVRVPRHINGRQGAPCYLLGFCDASQVGYAAVVYVRMINVEVDKSVFLIGTKTKPAPTKALTVPRLELNAAVLLARWLSRIQKILSPQLDVVGLRAWSDSTIVLSWLTAPHESFKVYVSNRVHQIRSLLPNCYWQHIVSAYNPADCASRGVMPAALARLDLYWRGPQIAYGEPSAWDESRPSLPLCELPELRVVSCAARINDEEKEWFVRFSSFDRMLRVVAYMRRFVEACHRNVALRRSGVTRSLVTSGSDVTGPAFLRKNELDSAARVLAAESQRVHFAMLRQELSAGARISSKPLSRLAPFIDATGVVRVGGRLRHSLLSYDCKHPVLLAKRSHFAMLLCRRWHLLSGHAGPRVLTALIARQYWVISLRSVLHNILVNCMVCVRLDAKPSYPFMADLPGPRVQPRRPFEQVGVDYAGPLQLKELRLRKSRTYKVYIAVFVCFTTKAVHLEVVTELSTDAFLAAFDRFVARRGLPADVFSDCGTNFVGADKQLRALIQSTEGQTAVANFRGMCTWHFNPPSAPHFGGLWEAAVRSTKRLLIRVIGTHVFTYEEFTTVLTRIEAVLNSRPLTPASTDPHDLECLTPGHFLIGQPLLAVPPRSGPEPVRNLSDRWKLMDQCHRAFWHRWSSEYLTTLQNRPKWTEGVPNLSIDDMVVVIDNQSPPLLWRLGRVIKLLPGSDGHVRVARVLTLAGVMTRPVVKLVKLPTNVLS</sequence>
<proteinExistence type="predicted"/>
<name>A0A6G0W7P2_APHCR</name>
<dbReference type="InterPro" id="IPR005312">
    <property type="entry name" value="DUF1759"/>
</dbReference>
<dbReference type="InterPro" id="IPR021109">
    <property type="entry name" value="Peptidase_aspartic_dom_sf"/>
</dbReference>
<evidence type="ECO:0000259" key="2">
    <source>
        <dbReference type="PROSITE" id="PS50994"/>
    </source>
</evidence>
<dbReference type="Gene3D" id="3.30.70.270">
    <property type="match status" value="1"/>
</dbReference>
<dbReference type="Gene3D" id="3.10.10.10">
    <property type="entry name" value="HIV Type 1 Reverse Transcriptase, subunit A, domain 1"/>
    <property type="match status" value="1"/>
</dbReference>
<evidence type="ECO:0000256" key="1">
    <source>
        <dbReference type="SAM" id="MobiDB-lite"/>
    </source>
</evidence>
<dbReference type="GO" id="GO:0015074">
    <property type="term" value="P:DNA integration"/>
    <property type="evidence" value="ECO:0007669"/>
    <property type="project" value="InterPro"/>
</dbReference>
<dbReference type="InterPro" id="IPR043502">
    <property type="entry name" value="DNA/RNA_pol_sf"/>
</dbReference>
<dbReference type="PROSITE" id="PS50994">
    <property type="entry name" value="INTEGRASE"/>
    <property type="match status" value="1"/>
</dbReference>
<dbReference type="Pfam" id="PF18701">
    <property type="entry name" value="DUF5641"/>
    <property type="match status" value="1"/>
</dbReference>
<gene>
    <name evidence="3" type="ORF">FWK35_00038367</name>
</gene>
<organism evidence="3 4">
    <name type="scientific">Aphis craccivora</name>
    <name type="common">Cowpea aphid</name>
    <dbReference type="NCBI Taxonomy" id="307492"/>
    <lineage>
        <taxon>Eukaryota</taxon>
        <taxon>Metazoa</taxon>
        <taxon>Ecdysozoa</taxon>
        <taxon>Arthropoda</taxon>
        <taxon>Hexapoda</taxon>
        <taxon>Insecta</taxon>
        <taxon>Pterygota</taxon>
        <taxon>Neoptera</taxon>
        <taxon>Paraneoptera</taxon>
        <taxon>Hemiptera</taxon>
        <taxon>Sternorrhyncha</taxon>
        <taxon>Aphidomorpha</taxon>
        <taxon>Aphidoidea</taxon>
        <taxon>Aphididae</taxon>
        <taxon>Aphidini</taxon>
        <taxon>Aphis</taxon>
        <taxon>Aphis</taxon>
    </lineage>
</organism>
<reference evidence="3 4" key="1">
    <citation type="submission" date="2019-08" db="EMBL/GenBank/DDBJ databases">
        <title>Whole genome of Aphis craccivora.</title>
        <authorList>
            <person name="Voronova N.V."/>
            <person name="Shulinski R.S."/>
            <person name="Bandarenka Y.V."/>
            <person name="Zhorov D.G."/>
            <person name="Warner D."/>
        </authorList>
    </citation>
    <scope>NUCLEOTIDE SEQUENCE [LARGE SCALE GENOMIC DNA]</scope>
    <source>
        <strain evidence="3">180601</strain>
        <tissue evidence="3">Whole Body</tissue>
    </source>
</reference>
<feature type="region of interest" description="Disordered" evidence="1">
    <location>
        <begin position="327"/>
        <end position="348"/>
    </location>
</feature>
<dbReference type="InterPro" id="IPR008042">
    <property type="entry name" value="Retrotrans_Pao"/>
</dbReference>
<protein>
    <submittedName>
        <fullName evidence="3">Integrase catalytic domain-containing protein</fullName>
    </submittedName>
</protein>
<dbReference type="GO" id="GO:0042575">
    <property type="term" value="C:DNA polymerase complex"/>
    <property type="evidence" value="ECO:0007669"/>
    <property type="project" value="UniProtKB-ARBA"/>
</dbReference>
<dbReference type="InterPro" id="IPR040676">
    <property type="entry name" value="DUF5641"/>
</dbReference>
<dbReference type="SUPFAM" id="SSF57756">
    <property type="entry name" value="Retrovirus zinc finger-like domains"/>
    <property type="match status" value="1"/>
</dbReference>
<dbReference type="InterPro" id="IPR036875">
    <property type="entry name" value="Znf_CCHC_sf"/>
</dbReference>
<dbReference type="EMBL" id="VUJU01009003">
    <property type="protein sequence ID" value="KAF0723156.1"/>
    <property type="molecule type" value="Genomic_DNA"/>
</dbReference>
<dbReference type="PANTHER" id="PTHR47331:SF1">
    <property type="entry name" value="GAG-LIKE PROTEIN"/>
    <property type="match status" value="1"/>
</dbReference>
<dbReference type="GO" id="GO:0071897">
    <property type="term" value="P:DNA biosynthetic process"/>
    <property type="evidence" value="ECO:0007669"/>
    <property type="project" value="UniProtKB-ARBA"/>
</dbReference>
<dbReference type="Proteomes" id="UP000478052">
    <property type="component" value="Unassembled WGS sequence"/>
</dbReference>
<dbReference type="Gene3D" id="2.40.70.10">
    <property type="entry name" value="Acid Proteases"/>
    <property type="match status" value="1"/>
</dbReference>
<evidence type="ECO:0000313" key="3">
    <source>
        <dbReference type="EMBL" id="KAF0723156.1"/>
    </source>
</evidence>
<dbReference type="OrthoDB" id="6595074at2759"/>